<comment type="catalytic activity">
    <reaction evidence="2">
        <text>a ribonucleoside 5'-triphosphate + H2O = a ribonucleoside 5'-phosphate + diphosphate + H(+)</text>
        <dbReference type="Rhea" id="RHEA:23996"/>
        <dbReference type="ChEBI" id="CHEBI:15377"/>
        <dbReference type="ChEBI" id="CHEBI:15378"/>
        <dbReference type="ChEBI" id="CHEBI:33019"/>
        <dbReference type="ChEBI" id="CHEBI:58043"/>
        <dbReference type="ChEBI" id="CHEBI:61557"/>
        <dbReference type="EC" id="3.6.1.9"/>
    </reaction>
</comment>
<gene>
    <name evidence="3" type="ORF">A2W52_00895</name>
</gene>
<keyword evidence="2" id="KW-0963">Cytoplasm</keyword>
<name>A0A1G2MAK2_9BACT</name>
<dbReference type="GO" id="GO:0047429">
    <property type="term" value="F:nucleoside triphosphate diphosphatase activity"/>
    <property type="evidence" value="ECO:0007669"/>
    <property type="project" value="UniProtKB-EC"/>
</dbReference>
<dbReference type="Proteomes" id="UP000176493">
    <property type="component" value="Unassembled WGS sequence"/>
</dbReference>
<dbReference type="Gene3D" id="3.90.950.10">
    <property type="match status" value="1"/>
</dbReference>
<reference evidence="3 4" key="1">
    <citation type="journal article" date="2016" name="Nat. Commun.">
        <title>Thousands of microbial genomes shed light on interconnected biogeochemical processes in an aquifer system.</title>
        <authorList>
            <person name="Anantharaman K."/>
            <person name="Brown C.T."/>
            <person name="Hug L.A."/>
            <person name="Sharon I."/>
            <person name="Castelle C.J."/>
            <person name="Probst A.J."/>
            <person name="Thomas B.C."/>
            <person name="Singh A."/>
            <person name="Wilkins M.J."/>
            <person name="Karaoz U."/>
            <person name="Brodie E.L."/>
            <person name="Williams K.H."/>
            <person name="Hubbard S.S."/>
            <person name="Banfield J.F."/>
        </authorList>
    </citation>
    <scope>NUCLEOTIDE SEQUENCE [LARGE SCALE GENOMIC DNA]</scope>
</reference>
<dbReference type="InterPro" id="IPR029001">
    <property type="entry name" value="ITPase-like_fam"/>
</dbReference>
<dbReference type="Pfam" id="PF02545">
    <property type="entry name" value="Maf"/>
    <property type="match status" value="1"/>
</dbReference>
<dbReference type="InterPro" id="IPR003697">
    <property type="entry name" value="Maf-like"/>
</dbReference>
<evidence type="ECO:0000313" key="3">
    <source>
        <dbReference type="EMBL" id="OHA20940.1"/>
    </source>
</evidence>
<dbReference type="PIRSF" id="PIRSF006305">
    <property type="entry name" value="Maf"/>
    <property type="match status" value="1"/>
</dbReference>
<keyword evidence="1 2" id="KW-0378">Hydrolase</keyword>
<comment type="subcellular location">
    <subcellularLocation>
        <location evidence="2">Cytoplasm</location>
    </subcellularLocation>
</comment>
<dbReference type="HAMAP" id="MF_00528">
    <property type="entry name" value="Maf"/>
    <property type="match status" value="1"/>
</dbReference>
<dbReference type="EMBL" id="MHRJ01000055">
    <property type="protein sequence ID" value="OHA20940.1"/>
    <property type="molecule type" value="Genomic_DNA"/>
</dbReference>
<keyword evidence="2" id="KW-0546">Nucleotide metabolism</keyword>
<accession>A0A1G2MAK2</accession>
<protein>
    <recommendedName>
        <fullName evidence="2">Nucleoside triphosphate pyrophosphatase</fullName>
        <ecNumber evidence="2">3.6.1.9</ecNumber>
    </recommendedName>
    <alternativeName>
        <fullName evidence="2">Nucleotide pyrophosphatase</fullName>
        <shortName evidence="2">Nucleotide PPase</shortName>
    </alternativeName>
</protein>
<dbReference type="PANTHER" id="PTHR43213">
    <property type="entry name" value="BIFUNCTIONAL DTTP/UTP PYROPHOSPHATASE/METHYLTRANSFERASE PROTEIN-RELATED"/>
    <property type="match status" value="1"/>
</dbReference>
<comment type="caution">
    <text evidence="3">The sequence shown here is derived from an EMBL/GenBank/DDBJ whole genome shotgun (WGS) entry which is preliminary data.</text>
</comment>
<comment type="caution">
    <text evidence="2">Lacks conserved residue(s) required for the propagation of feature annotation.</text>
</comment>
<sequence>MKIILGSQSENRKQVLRDAGYIFDVMVSHIDEKAIRHEDLYELPLRLSRAKAEALLPRIKEPAALITADQVIVWNKELREKPRDLKEARHYLETFSGSIYPAECVNGITVTNTESGKSITEREISKVYFSALPPEVIETFLREGTMYKYAGGFTPQSPLIRPYLRIDGTFESILGLPLDVVERCIKKLSD</sequence>
<feature type="active site" description="Proton acceptor" evidence="2">
    <location>
        <position position="69"/>
    </location>
</feature>
<dbReference type="EC" id="3.6.1.9" evidence="2"/>
<comment type="similarity">
    <text evidence="2">Belongs to the Maf family.</text>
</comment>
<dbReference type="AlphaFoldDB" id="A0A1G2MAK2"/>
<dbReference type="SUPFAM" id="SSF52972">
    <property type="entry name" value="ITPase-like"/>
    <property type="match status" value="1"/>
</dbReference>
<comment type="cofactor">
    <cofactor evidence="2">
        <name>a divalent metal cation</name>
        <dbReference type="ChEBI" id="CHEBI:60240"/>
    </cofactor>
</comment>
<dbReference type="PANTHER" id="PTHR43213:SF4">
    <property type="entry name" value="7-METHYL-GTP PYROPHOSPHATASE"/>
    <property type="match status" value="1"/>
</dbReference>
<evidence type="ECO:0000256" key="1">
    <source>
        <dbReference type="ARBA" id="ARBA00022801"/>
    </source>
</evidence>
<organism evidence="3 4">
    <name type="scientific">Candidatus Taylorbacteria bacterium RIFCSPHIGHO2_02_49_25</name>
    <dbReference type="NCBI Taxonomy" id="1802305"/>
    <lineage>
        <taxon>Bacteria</taxon>
        <taxon>Candidatus Tayloriibacteriota</taxon>
    </lineage>
</organism>
<dbReference type="GO" id="GO:0009117">
    <property type="term" value="P:nucleotide metabolic process"/>
    <property type="evidence" value="ECO:0007669"/>
    <property type="project" value="UniProtKB-KW"/>
</dbReference>
<comment type="catalytic activity">
    <reaction evidence="2">
        <text>a 2'-deoxyribonucleoside 5'-triphosphate + H2O = a 2'-deoxyribonucleoside 5'-phosphate + diphosphate + H(+)</text>
        <dbReference type="Rhea" id="RHEA:44644"/>
        <dbReference type="ChEBI" id="CHEBI:15377"/>
        <dbReference type="ChEBI" id="CHEBI:15378"/>
        <dbReference type="ChEBI" id="CHEBI:33019"/>
        <dbReference type="ChEBI" id="CHEBI:61560"/>
        <dbReference type="ChEBI" id="CHEBI:65317"/>
        <dbReference type="EC" id="3.6.1.9"/>
    </reaction>
</comment>
<dbReference type="GO" id="GO:0005737">
    <property type="term" value="C:cytoplasm"/>
    <property type="evidence" value="ECO:0007669"/>
    <property type="project" value="UniProtKB-SubCell"/>
</dbReference>
<evidence type="ECO:0000256" key="2">
    <source>
        <dbReference type="HAMAP-Rule" id="MF_00528"/>
    </source>
</evidence>
<evidence type="ECO:0000313" key="4">
    <source>
        <dbReference type="Proteomes" id="UP000176493"/>
    </source>
</evidence>
<proteinExistence type="inferred from homology"/>
<comment type="function">
    <text evidence="2">Nucleoside triphosphate pyrophosphatase. May have a dual role in cell division arrest and in preventing the incorporation of modified nucleotides into cellular nucleic acids.</text>
</comment>